<keyword evidence="1" id="KW-0472">Membrane</keyword>
<dbReference type="OrthoDB" id="10014976at2"/>
<keyword evidence="3" id="KW-1185">Reference proteome</keyword>
<evidence type="ECO:0000313" key="2">
    <source>
        <dbReference type="EMBL" id="VVM05539.1"/>
    </source>
</evidence>
<reference evidence="2" key="1">
    <citation type="submission" date="2019-09" db="EMBL/GenBank/DDBJ databases">
        <authorList>
            <person name="Cremers G."/>
        </authorList>
    </citation>
    <scope>NUCLEOTIDE SEQUENCE [LARGE SCALE GENOMIC DNA]</scope>
    <source>
        <strain evidence="2">3B</strain>
    </source>
</reference>
<feature type="transmembrane region" description="Helical" evidence="1">
    <location>
        <begin position="6"/>
        <end position="26"/>
    </location>
</feature>
<comment type="caution">
    <text evidence="2">The sequence shown here is derived from an EMBL/GenBank/DDBJ whole genome shotgun (WGS) entry which is preliminary data.</text>
</comment>
<dbReference type="EMBL" id="CABFUZ020000091">
    <property type="protein sequence ID" value="VVM05539.1"/>
    <property type="molecule type" value="Genomic_DNA"/>
</dbReference>
<evidence type="ECO:0000256" key="1">
    <source>
        <dbReference type="SAM" id="Phobius"/>
    </source>
</evidence>
<dbReference type="Proteomes" id="UP000381693">
    <property type="component" value="Unassembled WGS sequence"/>
</dbReference>
<keyword evidence="1" id="KW-1133">Transmembrane helix</keyword>
<gene>
    <name evidence="2" type="ORF">MAMC_00649</name>
</gene>
<name>A0A5E6MB41_9BACT</name>
<feature type="transmembrane region" description="Helical" evidence="1">
    <location>
        <begin position="38"/>
        <end position="60"/>
    </location>
</feature>
<sequence length="103" mass="11315">MESSVLRVLVSLGVPGVALGIFYLLFRKFNWRVPEAWVGPAVVLFMVLTSSIVFYALTLWGPPHHEPVLESKPGGKPKVEIVGPPSVPLGKTAYFRIITENVV</sequence>
<dbReference type="RefSeq" id="WP_142524736.1">
    <property type="nucleotide sequence ID" value="NZ_CABFUZ020000091.1"/>
</dbReference>
<evidence type="ECO:0000313" key="3">
    <source>
        <dbReference type="Proteomes" id="UP000381693"/>
    </source>
</evidence>
<keyword evidence="1" id="KW-0812">Transmembrane</keyword>
<organism evidence="2 3">
    <name type="scientific">Methylacidimicrobium cyclopophantes</name>
    <dbReference type="NCBI Taxonomy" id="1041766"/>
    <lineage>
        <taxon>Bacteria</taxon>
        <taxon>Pseudomonadati</taxon>
        <taxon>Verrucomicrobiota</taxon>
        <taxon>Methylacidimicrobium</taxon>
    </lineage>
</organism>
<accession>A0A5E6MB41</accession>
<proteinExistence type="predicted"/>
<protein>
    <submittedName>
        <fullName evidence="2">Uncharacterized protein</fullName>
    </submittedName>
</protein>
<dbReference type="AlphaFoldDB" id="A0A5E6MB41"/>